<proteinExistence type="predicted"/>
<evidence type="ECO:0000313" key="2">
    <source>
        <dbReference type="EMBL" id="RHA94038.1"/>
    </source>
</evidence>
<reference evidence="2 3" key="1">
    <citation type="submission" date="2018-08" db="EMBL/GenBank/DDBJ databases">
        <title>A genome reference for cultivated species of the human gut microbiota.</title>
        <authorList>
            <person name="Zou Y."/>
            <person name="Xue W."/>
            <person name="Luo G."/>
        </authorList>
    </citation>
    <scope>NUCLEOTIDE SEQUENCE [LARGE SCALE GENOMIC DNA]</scope>
    <source>
        <strain evidence="2 3">AM42-17AT</strain>
    </source>
</reference>
<name>A0A413U836_9FIRM</name>
<feature type="region of interest" description="Disordered" evidence="1">
    <location>
        <begin position="171"/>
        <end position="194"/>
    </location>
</feature>
<dbReference type="Proteomes" id="UP000286220">
    <property type="component" value="Unassembled WGS sequence"/>
</dbReference>
<comment type="caution">
    <text evidence="2">The sequence shown here is derived from an EMBL/GenBank/DDBJ whole genome shotgun (WGS) entry which is preliminary data.</text>
</comment>
<protein>
    <submittedName>
        <fullName evidence="2">Uncharacterized protein</fullName>
    </submittedName>
</protein>
<evidence type="ECO:0000256" key="1">
    <source>
        <dbReference type="SAM" id="MobiDB-lite"/>
    </source>
</evidence>
<sequence>MSRKNNKCEMQEENDMCRKLIITNEIFLGSRPICFEAYSLPKGEVVELTEKQIKDALKGITSDEIYGMKITEAGELELDTENFFVTNMMKKVHTNTLIPMVEDDCLANLFYIVIGTHKDKGTTMYDVISSRYERTSFTEEKVKTLLDMHIVSGGAKIQGDKIIVASLEKAKQSKPEQAADKKSEKTTAIENQTK</sequence>
<gene>
    <name evidence="2" type="ORF">DW912_03215</name>
</gene>
<dbReference type="EMBL" id="QSFZ01000002">
    <property type="protein sequence ID" value="RHA94038.1"/>
    <property type="molecule type" value="Genomic_DNA"/>
</dbReference>
<organism evidence="2 3">
    <name type="scientific">Agathobacter rectalis</name>
    <dbReference type="NCBI Taxonomy" id="39491"/>
    <lineage>
        <taxon>Bacteria</taxon>
        <taxon>Bacillati</taxon>
        <taxon>Bacillota</taxon>
        <taxon>Clostridia</taxon>
        <taxon>Lachnospirales</taxon>
        <taxon>Lachnospiraceae</taxon>
        <taxon>Agathobacter</taxon>
    </lineage>
</organism>
<evidence type="ECO:0000313" key="3">
    <source>
        <dbReference type="Proteomes" id="UP000286220"/>
    </source>
</evidence>
<accession>A0A413U836</accession>
<dbReference type="AlphaFoldDB" id="A0A413U836"/>